<comment type="caution">
    <text evidence="2">The sequence shown here is derived from an EMBL/GenBank/DDBJ whole genome shotgun (WGS) entry which is preliminary data.</text>
</comment>
<organism evidence="2 3">
    <name type="scientific">Rhizobium deserti</name>
    <dbReference type="NCBI Taxonomy" id="2547961"/>
    <lineage>
        <taxon>Bacteria</taxon>
        <taxon>Pseudomonadati</taxon>
        <taxon>Pseudomonadota</taxon>
        <taxon>Alphaproteobacteria</taxon>
        <taxon>Hyphomicrobiales</taxon>
        <taxon>Rhizobiaceae</taxon>
        <taxon>Rhizobium/Agrobacterium group</taxon>
        <taxon>Rhizobium</taxon>
    </lineage>
</organism>
<feature type="compositionally biased region" description="Low complexity" evidence="1">
    <location>
        <begin position="30"/>
        <end position="39"/>
    </location>
</feature>
<feature type="region of interest" description="Disordered" evidence="1">
    <location>
        <begin position="1"/>
        <end position="70"/>
    </location>
</feature>
<reference evidence="2 3" key="1">
    <citation type="submission" date="2019-03" db="EMBL/GenBank/DDBJ databases">
        <title>Rhizobium sp. nov., an bacterium isolated from biocrust in Mu Us Desert.</title>
        <authorList>
            <person name="Lixiong L."/>
        </authorList>
    </citation>
    <scope>NUCLEOTIDE SEQUENCE [LARGE SCALE GENOMIC DNA]</scope>
    <source>
        <strain evidence="2 3">SPY-1</strain>
    </source>
</reference>
<name>A0A4R5U6C4_9HYPH</name>
<keyword evidence="3" id="KW-1185">Reference proteome</keyword>
<proteinExistence type="predicted"/>
<protein>
    <submittedName>
        <fullName evidence="2">Uncharacterized protein</fullName>
    </submittedName>
</protein>
<sequence>MPHPSEKTPMRRYRPTCPCSTTVLPPSPRSMPRLMPQPSRKAEPRWRRPILALPTTAQVPTSPSVTTRPT</sequence>
<accession>A0A4R5U6C4</accession>
<evidence type="ECO:0000256" key="1">
    <source>
        <dbReference type="SAM" id="MobiDB-lite"/>
    </source>
</evidence>
<dbReference type="Proteomes" id="UP000295238">
    <property type="component" value="Unassembled WGS sequence"/>
</dbReference>
<dbReference type="AlphaFoldDB" id="A0A4R5U6C4"/>
<evidence type="ECO:0000313" key="2">
    <source>
        <dbReference type="EMBL" id="TDK29676.1"/>
    </source>
</evidence>
<dbReference type="EMBL" id="SMTL01000010">
    <property type="protein sequence ID" value="TDK29676.1"/>
    <property type="molecule type" value="Genomic_DNA"/>
</dbReference>
<feature type="compositionally biased region" description="Low complexity" evidence="1">
    <location>
        <begin position="59"/>
        <end position="70"/>
    </location>
</feature>
<evidence type="ECO:0000313" key="3">
    <source>
        <dbReference type="Proteomes" id="UP000295238"/>
    </source>
</evidence>
<gene>
    <name evidence="2" type="ORF">E2F50_22320</name>
</gene>